<dbReference type="AlphaFoldDB" id="W4K2V8"/>
<keyword evidence="2" id="KW-0472">Membrane</keyword>
<feature type="signal peptide" evidence="3">
    <location>
        <begin position="1"/>
        <end position="25"/>
    </location>
</feature>
<feature type="region of interest" description="Disordered" evidence="1">
    <location>
        <begin position="266"/>
        <end position="285"/>
    </location>
</feature>
<dbReference type="eggNOG" id="ENOG502SSG6">
    <property type="taxonomic scope" value="Eukaryota"/>
</dbReference>
<dbReference type="EMBL" id="KI925460">
    <property type="protein sequence ID" value="ETW79685.1"/>
    <property type="molecule type" value="Genomic_DNA"/>
</dbReference>
<feature type="compositionally biased region" description="Basic and acidic residues" evidence="1">
    <location>
        <begin position="541"/>
        <end position="550"/>
    </location>
</feature>
<sequence>MRPSSPRSIPLVLALLLCSSLWSEASWFARAGQVNITVDDSDPSILYQPAAQWVSSANSSNCKFCLAPSDPSIAFESTWHHGLHVIPTTDADDSKNRDEDSGGKHGRVRRWHRRYREDDDSDEGQVNGASSNGDDDGDDDDDDADSSSPFAVVKLDSDDAGFVDEPVFLQLNFTGSAIYLYCLLPLGVPATNTSTPTLTNLTFTLDNKPMGSFFHDGSASASGFAPKFAVLAQSGLPQMPHTLQVNLGPDSVMLFDSYVFTQAAAMDSNNNSPSPSNTEAQPSPSVTQTAVVDAKTKQHNIATFGGAVGGSVGILSIVASCLAFSIYRRRQLSAQRQRQERSSRNLHSDAESFQTYASEDGPPMQGPAPFVPRFFPGTMPVAPPPYIGPLPSGSPLMSSAEVSVPVSYADRPPPTPRLGERNFLPPMDEDGVSDGELGGDRDSPPSFVVAIASPEPPLMANIVRRVPVLRLSLENVREESEIETLGSRSIERSSEDAQRTDSSRTEAHTPSASSRPPSFQSLGSSLHPPLILEDTPSQAGELDHAGALRR</sequence>
<keyword evidence="2" id="KW-1133">Transmembrane helix</keyword>
<dbReference type="Proteomes" id="UP000030671">
    <property type="component" value="Unassembled WGS sequence"/>
</dbReference>
<keyword evidence="3" id="KW-0732">Signal</keyword>
<dbReference type="STRING" id="747525.W4K2V8"/>
<feature type="compositionally biased region" description="Polar residues" evidence="1">
    <location>
        <begin position="508"/>
        <end position="524"/>
    </location>
</feature>
<evidence type="ECO:0000256" key="3">
    <source>
        <dbReference type="SAM" id="SignalP"/>
    </source>
</evidence>
<evidence type="ECO:0000256" key="1">
    <source>
        <dbReference type="SAM" id="MobiDB-lite"/>
    </source>
</evidence>
<accession>W4K2V8</accession>
<proteinExistence type="predicted"/>
<keyword evidence="5" id="KW-1185">Reference proteome</keyword>
<dbReference type="RefSeq" id="XP_009548248.1">
    <property type="nucleotide sequence ID" value="XM_009549953.1"/>
</dbReference>
<keyword evidence="2" id="KW-0812">Transmembrane</keyword>
<dbReference type="InParanoid" id="W4K2V8"/>
<feature type="region of interest" description="Disordered" evidence="1">
    <location>
        <begin position="407"/>
        <end position="444"/>
    </location>
</feature>
<dbReference type="OrthoDB" id="3265715at2759"/>
<dbReference type="GeneID" id="20674796"/>
<feature type="transmembrane region" description="Helical" evidence="2">
    <location>
        <begin position="304"/>
        <end position="327"/>
    </location>
</feature>
<dbReference type="KEGG" id="hir:HETIRDRAFT_435056"/>
<feature type="compositionally biased region" description="Acidic residues" evidence="1">
    <location>
        <begin position="133"/>
        <end position="145"/>
    </location>
</feature>
<organism evidence="4 5">
    <name type="scientific">Heterobasidion irregulare (strain TC 32-1)</name>
    <dbReference type="NCBI Taxonomy" id="747525"/>
    <lineage>
        <taxon>Eukaryota</taxon>
        <taxon>Fungi</taxon>
        <taxon>Dikarya</taxon>
        <taxon>Basidiomycota</taxon>
        <taxon>Agaricomycotina</taxon>
        <taxon>Agaricomycetes</taxon>
        <taxon>Russulales</taxon>
        <taxon>Bondarzewiaceae</taxon>
        <taxon>Heterobasidion</taxon>
        <taxon>Heterobasidion annosum species complex</taxon>
    </lineage>
</organism>
<feature type="compositionally biased region" description="Basic residues" evidence="1">
    <location>
        <begin position="104"/>
        <end position="114"/>
    </location>
</feature>
<protein>
    <submittedName>
        <fullName evidence="4">Uncharacterized protein</fullName>
    </submittedName>
</protein>
<feature type="region of interest" description="Disordered" evidence="1">
    <location>
        <begin position="86"/>
        <end position="149"/>
    </location>
</feature>
<name>W4K2V8_HETIT</name>
<feature type="compositionally biased region" description="Low complexity" evidence="1">
    <location>
        <begin position="268"/>
        <end position="277"/>
    </location>
</feature>
<dbReference type="HOGENOM" id="CLU_030666_0_0_1"/>
<feature type="compositionally biased region" description="Basic and acidic residues" evidence="1">
    <location>
        <begin position="92"/>
        <end position="103"/>
    </location>
</feature>
<gene>
    <name evidence="4" type="ORF">HETIRDRAFT_435056</name>
</gene>
<evidence type="ECO:0000313" key="5">
    <source>
        <dbReference type="Proteomes" id="UP000030671"/>
    </source>
</evidence>
<feature type="chain" id="PRO_5004843967" evidence="3">
    <location>
        <begin position="26"/>
        <end position="550"/>
    </location>
</feature>
<evidence type="ECO:0000313" key="4">
    <source>
        <dbReference type="EMBL" id="ETW79685.1"/>
    </source>
</evidence>
<evidence type="ECO:0000256" key="2">
    <source>
        <dbReference type="SAM" id="Phobius"/>
    </source>
</evidence>
<reference evidence="4 5" key="1">
    <citation type="journal article" date="2012" name="New Phytol.">
        <title>Insight into trade-off between wood decay and parasitism from the genome of a fungal forest pathogen.</title>
        <authorList>
            <person name="Olson A."/>
            <person name="Aerts A."/>
            <person name="Asiegbu F."/>
            <person name="Belbahri L."/>
            <person name="Bouzid O."/>
            <person name="Broberg A."/>
            <person name="Canback B."/>
            <person name="Coutinho P.M."/>
            <person name="Cullen D."/>
            <person name="Dalman K."/>
            <person name="Deflorio G."/>
            <person name="van Diepen L.T."/>
            <person name="Dunand C."/>
            <person name="Duplessis S."/>
            <person name="Durling M."/>
            <person name="Gonthier P."/>
            <person name="Grimwood J."/>
            <person name="Fossdal C.G."/>
            <person name="Hansson D."/>
            <person name="Henrissat B."/>
            <person name="Hietala A."/>
            <person name="Himmelstrand K."/>
            <person name="Hoffmeister D."/>
            <person name="Hogberg N."/>
            <person name="James T.Y."/>
            <person name="Karlsson M."/>
            <person name="Kohler A."/>
            <person name="Kues U."/>
            <person name="Lee Y.H."/>
            <person name="Lin Y.C."/>
            <person name="Lind M."/>
            <person name="Lindquist E."/>
            <person name="Lombard V."/>
            <person name="Lucas S."/>
            <person name="Lunden K."/>
            <person name="Morin E."/>
            <person name="Murat C."/>
            <person name="Park J."/>
            <person name="Raffaello T."/>
            <person name="Rouze P."/>
            <person name="Salamov A."/>
            <person name="Schmutz J."/>
            <person name="Solheim H."/>
            <person name="Stahlberg J."/>
            <person name="Velez H."/>
            <person name="de Vries R.P."/>
            <person name="Wiebenga A."/>
            <person name="Woodward S."/>
            <person name="Yakovlev I."/>
            <person name="Garbelotto M."/>
            <person name="Martin F."/>
            <person name="Grigoriev I.V."/>
            <person name="Stenlid J."/>
        </authorList>
    </citation>
    <scope>NUCLEOTIDE SEQUENCE [LARGE SCALE GENOMIC DNA]</scope>
    <source>
        <strain evidence="4 5">TC 32-1</strain>
    </source>
</reference>
<feature type="compositionally biased region" description="Basic and acidic residues" evidence="1">
    <location>
        <begin position="489"/>
        <end position="507"/>
    </location>
</feature>
<feature type="region of interest" description="Disordered" evidence="1">
    <location>
        <begin position="477"/>
        <end position="550"/>
    </location>
</feature>